<dbReference type="Gene3D" id="1.20.1250.20">
    <property type="entry name" value="MFS general substrate transporter like domains"/>
    <property type="match status" value="2"/>
</dbReference>
<evidence type="ECO:0000313" key="8">
    <source>
        <dbReference type="EMBL" id="KIM65838.1"/>
    </source>
</evidence>
<protein>
    <recommendedName>
        <fullName evidence="7">Major facilitator superfamily (MFS) profile domain-containing protein</fullName>
    </recommendedName>
</protein>
<reference evidence="9" key="2">
    <citation type="submission" date="2015-01" db="EMBL/GenBank/DDBJ databases">
        <title>Evolutionary Origins and Diversification of the Mycorrhizal Mutualists.</title>
        <authorList>
            <consortium name="DOE Joint Genome Institute"/>
            <consortium name="Mycorrhizal Genomics Consortium"/>
            <person name="Kohler A."/>
            <person name="Kuo A."/>
            <person name="Nagy L.G."/>
            <person name="Floudas D."/>
            <person name="Copeland A."/>
            <person name="Barry K.W."/>
            <person name="Cichocki N."/>
            <person name="Veneault-Fourrey C."/>
            <person name="LaButti K."/>
            <person name="Lindquist E.A."/>
            <person name="Lipzen A."/>
            <person name="Lundell T."/>
            <person name="Morin E."/>
            <person name="Murat C."/>
            <person name="Riley R."/>
            <person name="Ohm R."/>
            <person name="Sun H."/>
            <person name="Tunlid A."/>
            <person name="Henrissat B."/>
            <person name="Grigoriev I.V."/>
            <person name="Hibbett D.S."/>
            <person name="Martin F."/>
        </authorList>
    </citation>
    <scope>NUCLEOTIDE SEQUENCE [LARGE SCALE GENOMIC DNA]</scope>
    <source>
        <strain evidence="9">Foug A</strain>
    </source>
</reference>
<feature type="transmembrane region" description="Helical" evidence="6">
    <location>
        <begin position="420"/>
        <end position="440"/>
    </location>
</feature>
<dbReference type="Proteomes" id="UP000053989">
    <property type="component" value="Unassembled WGS sequence"/>
</dbReference>
<feature type="region of interest" description="Disordered" evidence="5">
    <location>
        <begin position="463"/>
        <end position="487"/>
    </location>
</feature>
<dbReference type="GO" id="GO:0005886">
    <property type="term" value="C:plasma membrane"/>
    <property type="evidence" value="ECO:0007669"/>
    <property type="project" value="TreeGrafter"/>
</dbReference>
<feature type="transmembrane region" description="Helical" evidence="6">
    <location>
        <begin position="21"/>
        <end position="43"/>
    </location>
</feature>
<dbReference type="PANTHER" id="PTHR23508">
    <property type="entry name" value="CARBOXYLIC ACID TRANSPORTER PROTEIN HOMOLOG"/>
    <property type="match status" value="1"/>
</dbReference>
<proteinExistence type="predicted"/>
<dbReference type="EMBL" id="KN822020">
    <property type="protein sequence ID" value="KIM65838.1"/>
    <property type="molecule type" value="Genomic_DNA"/>
</dbReference>
<dbReference type="InterPro" id="IPR005828">
    <property type="entry name" value="MFS_sugar_transport-like"/>
</dbReference>
<feature type="transmembrane region" description="Helical" evidence="6">
    <location>
        <begin position="291"/>
        <end position="311"/>
    </location>
</feature>
<dbReference type="AlphaFoldDB" id="A0A0C2ZWJ4"/>
<dbReference type="GO" id="GO:0035879">
    <property type="term" value="P:plasma membrane lactate transport"/>
    <property type="evidence" value="ECO:0007669"/>
    <property type="project" value="TreeGrafter"/>
</dbReference>
<keyword evidence="3 6" id="KW-1133">Transmembrane helix</keyword>
<name>A0A0C2ZWJ4_9AGAM</name>
<dbReference type="PANTHER" id="PTHR23508:SF10">
    <property type="entry name" value="CARBOXYLIC ACID TRANSPORTER PROTEIN HOMOLOG"/>
    <property type="match status" value="1"/>
</dbReference>
<dbReference type="InterPro" id="IPR020846">
    <property type="entry name" value="MFS_dom"/>
</dbReference>
<feature type="transmembrane region" description="Helical" evidence="6">
    <location>
        <begin position="253"/>
        <end position="271"/>
    </location>
</feature>
<dbReference type="FunFam" id="1.20.1250.20:FF:000340">
    <property type="entry name" value="MFS transporter, SHS family, lactate transporter"/>
    <property type="match status" value="1"/>
</dbReference>
<evidence type="ECO:0000256" key="4">
    <source>
        <dbReference type="ARBA" id="ARBA00023136"/>
    </source>
</evidence>
<accession>A0A0C2ZWJ4</accession>
<dbReference type="OrthoDB" id="5296287at2759"/>
<keyword evidence="4 6" id="KW-0472">Membrane</keyword>
<sequence>MAPGFIRSLIPRRETRSGGGIFAALKSLTFLQLLQFCTGWLAWTCDAFDFFCVSLSVNTLAKQFDKQPKEITTAITLTLLFRSFGAVIFGTLSDRFGRKWPLVVNLLFCCSIEIATSFVQTYTQFLAIRALFGVAMGGIWGLAASTALENLPVELRGLGSGIVQQGYAFGYLFASMVNLTIVPHSSHGWRTLFWTAACLSSSTALLRSLIPESAVFLHAKAIERENGAPDTGEKTKIFIRETKTMLRTHWKRCIYAVLLMTGFNFLSHGSQDLYPTYLETSKGFSAHAATVATMIGNSGAISGGAIAGWASQYLGRRLTIVIFILVVGAFIPLWILPSSFSALAAGAFWVQFGVQGAWGVVPIQLAEMSPPAFRATFPGVAYQLGNMISAASAQIEAIGGNNIRTTITVNGETKNVPDYATVQGILIGVVAAYLIVVTILGPENHASHFEEAKTAFEEGAGHDEMYEHKGKPRSMHETEGKEEGETV</sequence>
<feature type="transmembrane region" description="Helical" evidence="6">
    <location>
        <begin position="126"/>
        <end position="148"/>
    </location>
</feature>
<evidence type="ECO:0000256" key="2">
    <source>
        <dbReference type="ARBA" id="ARBA00022692"/>
    </source>
</evidence>
<dbReference type="Pfam" id="PF00083">
    <property type="entry name" value="Sugar_tr"/>
    <property type="match status" value="1"/>
</dbReference>
<feature type="transmembrane region" description="Helical" evidence="6">
    <location>
        <begin position="168"/>
        <end position="186"/>
    </location>
</feature>
<evidence type="ECO:0000256" key="5">
    <source>
        <dbReference type="SAM" id="MobiDB-lite"/>
    </source>
</evidence>
<keyword evidence="2 6" id="KW-0812">Transmembrane</keyword>
<evidence type="ECO:0000259" key="7">
    <source>
        <dbReference type="PROSITE" id="PS50850"/>
    </source>
</evidence>
<dbReference type="PROSITE" id="PS50850">
    <property type="entry name" value="MFS"/>
    <property type="match status" value="1"/>
</dbReference>
<evidence type="ECO:0000256" key="6">
    <source>
        <dbReference type="SAM" id="Phobius"/>
    </source>
</evidence>
<comment type="subcellular location">
    <subcellularLocation>
        <location evidence="1">Membrane</location>
        <topology evidence="1">Multi-pass membrane protein</topology>
    </subcellularLocation>
</comment>
<reference evidence="8 9" key="1">
    <citation type="submission" date="2014-04" db="EMBL/GenBank/DDBJ databases">
        <authorList>
            <consortium name="DOE Joint Genome Institute"/>
            <person name="Kuo A."/>
            <person name="Kohler A."/>
            <person name="Nagy L.G."/>
            <person name="Floudas D."/>
            <person name="Copeland A."/>
            <person name="Barry K.W."/>
            <person name="Cichocki N."/>
            <person name="Veneault-Fourrey C."/>
            <person name="LaButti K."/>
            <person name="Lindquist E.A."/>
            <person name="Lipzen A."/>
            <person name="Lundell T."/>
            <person name="Morin E."/>
            <person name="Murat C."/>
            <person name="Sun H."/>
            <person name="Tunlid A."/>
            <person name="Henrissat B."/>
            <person name="Grigoriev I.V."/>
            <person name="Hibbett D.S."/>
            <person name="Martin F."/>
            <person name="Nordberg H.P."/>
            <person name="Cantor M.N."/>
            <person name="Hua S.X."/>
        </authorList>
    </citation>
    <scope>NUCLEOTIDE SEQUENCE [LARGE SCALE GENOMIC DNA]</scope>
    <source>
        <strain evidence="8 9">Foug A</strain>
    </source>
</reference>
<dbReference type="InParanoid" id="A0A0C2ZWJ4"/>
<dbReference type="InterPro" id="IPR036259">
    <property type="entry name" value="MFS_trans_sf"/>
</dbReference>
<feature type="domain" description="Major facilitator superfamily (MFS) profile" evidence="7">
    <location>
        <begin position="35"/>
        <end position="445"/>
    </location>
</feature>
<feature type="transmembrane region" description="Helical" evidence="6">
    <location>
        <begin position="71"/>
        <end position="90"/>
    </location>
</feature>
<dbReference type="GO" id="GO:0015355">
    <property type="term" value="F:secondary active monocarboxylate transmembrane transporter activity"/>
    <property type="evidence" value="ECO:0007669"/>
    <property type="project" value="TreeGrafter"/>
</dbReference>
<evidence type="ECO:0000256" key="1">
    <source>
        <dbReference type="ARBA" id="ARBA00004141"/>
    </source>
</evidence>
<evidence type="ECO:0000313" key="9">
    <source>
        <dbReference type="Proteomes" id="UP000053989"/>
    </source>
</evidence>
<dbReference type="STRING" id="1036808.A0A0C2ZWJ4"/>
<feature type="transmembrane region" description="Helical" evidence="6">
    <location>
        <begin position="318"/>
        <end position="336"/>
    </location>
</feature>
<gene>
    <name evidence="8" type="ORF">SCLCIDRAFT_1211837</name>
</gene>
<dbReference type="HOGENOM" id="CLU_001265_46_1_1"/>
<evidence type="ECO:0000256" key="3">
    <source>
        <dbReference type="ARBA" id="ARBA00022989"/>
    </source>
</evidence>
<organism evidence="8 9">
    <name type="scientific">Scleroderma citrinum Foug A</name>
    <dbReference type="NCBI Taxonomy" id="1036808"/>
    <lineage>
        <taxon>Eukaryota</taxon>
        <taxon>Fungi</taxon>
        <taxon>Dikarya</taxon>
        <taxon>Basidiomycota</taxon>
        <taxon>Agaricomycotina</taxon>
        <taxon>Agaricomycetes</taxon>
        <taxon>Agaricomycetidae</taxon>
        <taxon>Boletales</taxon>
        <taxon>Sclerodermatineae</taxon>
        <taxon>Sclerodermataceae</taxon>
        <taxon>Scleroderma</taxon>
    </lineage>
</organism>
<keyword evidence="9" id="KW-1185">Reference proteome</keyword>
<dbReference type="CDD" id="cd17316">
    <property type="entry name" value="MFS_SV2_like"/>
    <property type="match status" value="1"/>
</dbReference>
<dbReference type="SUPFAM" id="SSF103473">
    <property type="entry name" value="MFS general substrate transporter"/>
    <property type="match status" value="1"/>
</dbReference>